<protein>
    <submittedName>
        <fullName evidence="2">Uncharacterized protein</fullName>
    </submittedName>
</protein>
<gene>
    <name evidence="2" type="ORF">NCTC13163_01044</name>
</gene>
<feature type="transmembrane region" description="Helical" evidence="1">
    <location>
        <begin position="7"/>
        <end position="30"/>
    </location>
</feature>
<keyword evidence="1" id="KW-0812">Transmembrane</keyword>
<dbReference type="AlphaFoldDB" id="A0A377FSA5"/>
<dbReference type="Pfam" id="PF22282">
    <property type="entry name" value="CydS"/>
    <property type="match status" value="1"/>
</dbReference>
<reference evidence="2 3" key="1">
    <citation type="submission" date="2018-06" db="EMBL/GenBank/DDBJ databases">
        <authorList>
            <consortium name="Pathogen Informatics"/>
            <person name="Doyle S."/>
        </authorList>
    </citation>
    <scope>NUCLEOTIDE SEQUENCE [LARGE SCALE GENOMIC DNA]</scope>
    <source>
        <strain evidence="2 3">NCTC13163</strain>
    </source>
</reference>
<dbReference type="Proteomes" id="UP000254060">
    <property type="component" value="Unassembled WGS sequence"/>
</dbReference>
<evidence type="ECO:0000313" key="2">
    <source>
        <dbReference type="EMBL" id="STO07690.1"/>
    </source>
</evidence>
<sequence>MSTLDQFLIFYAAPLTFFAAVIATFVWAFFMKPDDV</sequence>
<accession>A0A377FSA5</accession>
<organism evidence="2 3">
    <name type="scientific">Exiguobacterium aurantiacum</name>
    <dbReference type="NCBI Taxonomy" id="33987"/>
    <lineage>
        <taxon>Bacteria</taxon>
        <taxon>Bacillati</taxon>
        <taxon>Bacillota</taxon>
        <taxon>Bacilli</taxon>
        <taxon>Bacillales</taxon>
        <taxon>Bacillales Family XII. Incertae Sedis</taxon>
        <taxon>Exiguobacterium</taxon>
    </lineage>
</organism>
<evidence type="ECO:0000256" key="1">
    <source>
        <dbReference type="SAM" id="Phobius"/>
    </source>
</evidence>
<dbReference type="InterPro" id="IPR054381">
    <property type="entry name" value="CydS"/>
</dbReference>
<evidence type="ECO:0000313" key="3">
    <source>
        <dbReference type="Proteomes" id="UP000254060"/>
    </source>
</evidence>
<keyword evidence="1" id="KW-0472">Membrane</keyword>
<proteinExistence type="predicted"/>
<dbReference type="EMBL" id="UGGP01000001">
    <property type="protein sequence ID" value="STO07690.1"/>
    <property type="molecule type" value="Genomic_DNA"/>
</dbReference>
<name>A0A377FSA5_9BACL</name>
<keyword evidence="1" id="KW-1133">Transmembrane helix</keyword>
<dbReference type="RefSeq" id="WP_407637219.1">
    <property type="nucleotide sequence ID" value="NZ_UGGP01000001.1"/>
</dbReference>